<dbReference type="InterPro" id="IPR006665">
    <property type="entry name" value="OmpA-like"/>
</dbReference>
<dbReference type="InterPro" id="IPR050330">
    <property type="entry name" value="Bact_OuterMem_StrucFunc"/>
</dbReference>
<dbReference type="PRINTS" id="PR01021">
    <property type="entry name" value="OMPADOMAIN"/>
</dbReference>
<name>A0ABU6L8V4_9GAMM</name>
<feature type="domain" description="OmpA-like" evidence="7">
    <location>
        <begin position="102"/>
        <end position="214"/>
    </location>
</feature>
<evidence type="ECO:0000313" key="9">
    <source>
        <dbReference type="Proteomes" id="UP001306119"/>
    </source>
</evidence>
<feature type="chain" id="PRO_5046591007" evidence="6">
    <location>
        <begin position="22"/>
        <end position="214"/>
    </location>
</feature>
<dbReference type="Gene3D" id="3.30.1330.60">
    <property type="entry name" value="OmpA-like domain"/>
    <property type="match status" value="1"/>
</dbReference>
<evidence type="ECO:0000256" key="4">
    <source>
        <dbReference type="PROSITE-ProRule" id="PRU00473"/>
    </source>
</evidence>
<accession>A0ABU6L8V4</accession>
<evidence type="ECO:0000256" key="2">
    <source>
        <dbReference type="ARBA" id="ARBA00023136"/>
    </source>
</evidence>
<comment type="caution">
    <text evidence="8">The sequence shown here is derived from an EMBL/GenBank/DDBJ whole genome shotgun (WGS) entry which is preliminary data.</text>
</comment>
<evidence type="ECO:0000259" key="7">
    <source>
        <dbReference type="PROSITE" id="PS51123"/>
    </source>
</evidence>
<evidence type="ECO:0000256" key="1">
    <source>
        <dbReference type="ARBA" id="ARBA00004442"/>
    </source>
</evidence>
<evidence type="ECO:0000256" key="3">
    <source>
        <dbReference type="ARBA" id="ARBA00023237"/>
    </source>
</evidence>
<dbReference type="InterPro" id="IPR036737">
    <property type="entry name" value="OmpA-like_sf"/>
</dbReference>
<feature type="compositionally biased region" description="Polar residues" evidence="5">
    <location>
        <begin position="191"/>
        <end position="201"/>
    </location>
</feature>
<dbReference type="InterPro" id="IPR006664">
    <property type="entry name" value="OMP_bac"/>
</dbReference>
<evidence type="ECO:0000313" key="8">
    <source>
        <dbReference type="EMBL" id="MEC6831733.1"/>
    </source>
</evidence>
<dbReference type="PANTHER" id="PTHR30329">
    <property type="entry name" value="STATOR ELEMENT OF FLAGELLAR MOTOR COMPLEX"/>
    <property type="match status" value="1"/>
</dbReference>
<keyword evidence="9" id="KW-1185">Reference proteome</keyword>
<feature type="compositionally biased region" description="Basic and acidic residues" evidence="5">
    <location>
        <begin position="202"/>
        <end position="214"/>
    </location>
</feature>
<keyword evidence="2 4" id="KW-0472">Membrane</keyword>
<reference evidence="8 9" key="1">
    <citation type="submission" date="2024-01" db="EMBL/GenBank/DDBJ databases">
        <title>Active colonisers of the gastrointestinal tract of Atlantic salmon farmed in a warm water region.</title>
        <authorList>
            <person name="Bowman J.P."/>
        </authorList>
    </citation>
    <scope>NUCLEOTIDE SEQUENCE [LARGE SCALE GENOMIC DNA]</scope>
    <source>
        <strain evidence="8 9">S3MW1</strain>
    </source>
</reference>
<proteinExistence type="predicted"/>
<organism evidence="8 9">
    <name type="scientific">Photobacterium toruni</name>
    <dbReference type="NCBI Taxonomy" id="1935446"/>
    <lineage>
        <taxon>Bacteria</taxon>
        <taxon>Pseudomonadati</taxon>
        <taxon>Pseudomonadota</taxon>
        <taxon>Gammaproteobacteria</taxon>
        <taxon>Vibrionales</taxon>
        <taxon>Vibrionaceae</taxon>
        <taxon>Photobacterium</taxon>
    </lineage>
</organism>
<keyword evidence="3" id="KW-0998">Cell outer membrane</keyword>
<feature type="signal peptide" evidence="6">
    <location>
        <begin position="1"/>
        <end position="21"/>
    </location>
</feature>
<evidence type="ECO:0000256" key="5">
    <source>
        <dbReference type="SAM" id="MobiDB-lite"/>
    </source>
</evidence>
<comment type="subcellular location">
    <subcellularLocation>
        <location evidence="1">Cell outer membrane</location>
    </subcellularLocation>
</comment>
<dbReference type="EMBL" id="JAYXUG010000004">
    <property type="protein sequence ID" value="MEC6831733.1"/>
    <property type="molecule type" value="Genomic_DNA"/>
</dbReference>
<keyword evidence="6" id="KW-0732">Signal</keyword>
<sequence length="214" mass="23612">MKILHTFTALTLLTCSSLSFASDNSNDIQNKLISYCATPQMNITKTETITKVTAIALNQDGYMLIAEPETDSNIYTRLLTLSQQAQVPNNCMEYLTTSGLMNIKPDNKLLARLYFKFDSSVLTPESRHIINMVIGKLKQQPNVIHITGNTDNKGAASYNQILGLTRAKSTQYSLERKGLPTTKIVISSNGATSPIASNANSEGRHQNRRVDITL</sequence>
<evidence type="ECO:0000256" key="6">
    <source>
        <dbReference type="SAM" id="SignalP"/>
    </source>
</evidence>
<protein>
    <submittedName>
        <fullName evidence="8">OmpA family protein</fullName>
    </submittedName>
</protein>
<dbReference type="Pfam" id="PF00691">
    <property type="entry name" value="OmpA"/>
    <property type="match status" value="1"/>
</dbReference>
<gene>
    <name evidence="8" type="ORF">VXS06_08105</name>
</gene>
<dbReference type="SUPFAM" id="SSF103088">
    <property type="entry name" value="OmpA-like"/>
    <property type="match status" value="1"/>
</dbReference>
<feature type="region of interest" description="Disordered" evidence="5">
    <location>
        <begin position="191"/>
        <end position="214"/>
    </location>
</feature>
<dbReference type="RefSeq" id="WP_327774639.1">
    <property type="nucleotide sequence ID" value="NZ_JAYXUG010000004.1"/>
</dbReference>
<dbReference type="PANTHER" id="PTHR30329:SF21">
    <property type="entry name" value="LIPOPROTEIN YIAD-RELATED"/>
    <property type="match status" value="1"/>
</dbReference>
<dbReference type="PROSITE" id="PS51123">
    <property type="entry name" value="OMPA_2"/>
    <property type="match status" value="1"/>
</dbReference>
<dbReference type="CDD" id="cd07185">
    <property type="entry name" value="OmpA_C-like"/>
    <property type="match status" value="1"/>
</dbReference>
<dbReference type="Proteomes" id="UP001306119">
    <property type="component" value="Unassembled WGS sequence"/>
</dbReference>